<evidence type="ECO:0000256" key="1">
    <source>
        <dbReference type="SAM" id="SignalP"/>
    </source>
</evidence>
<evidence type="ECO:0008006" key="4">
    <source>
        <dbReference type="Google" id="ProtNLM"/>
    </source>
</evidence>
<evidence type="ECO:0000313" key="3">
    <source>
        <dbReference type="Proteomes" id="UP001142393"/>
    </source>
</evidence>
<dbReference type="AlphaFoldDB" id="A0A9W8NZH3"/>
<proteinExistence type="predicted"/>
<accession>A0A9W8NZH3</accession>
<name>A0A9W8NZH3_9AGAR</name>
<dbReference type="Proteomes" id="UP001142393">
    <property type="component" value="Unassembled WGS sequence"/>
</dbReference>
<reference evidence="2 3" key="1">
    <citation type="journal article" date="2023" name="Proc. Natl. Acad. Sci. U.S.A.">
        <title>A global phylogenomic analysis of the shiitake genus Lentinula.</title>
        <authorList>
            <person name="Sierra-Patev S."/>
            <person name="Min B."/>
            <person name="Naranjo-Ortiz M."/>
            <person name="Looney B."/>
            <person name="Konkel Z."/>
            <person name="Slot J.C."/>
            <person name="Sakamoto Y."/>
            <person name="Steenwyk J.L."/>
            <person name="Rokas A."/>
            <person name="Carro J."/>
            <person name="Camarero S."/>
            <person name="Ferreira P."/>
            <person name="Molpeceres G."/>
            <person name="Ruiz-Duenas F.J."/>
            <person name="Serrano A."/>
            <person name="Henrissat B."/>
            <person name="Drula E."/>
            <person name="Hughes K.W."/>
            <person name="Mata J.L."/>
            <person name="Ishikawa N.K."/>
            <person name="Vargas-Isla R."/>
            <person name="Ushijima S."/>
            <person name="Smith C.A."/>
            <person name="Donoghue J."/>
            <person name="Ahrendt S."/>
            <person name="Andreopoulos W."/>
            <person name="He G."/>
            <person name="LaButti K."/>
            <person name="Lipzen A."/>
            <person name="Ng V."/>
            <person name="Riley R."/>
            <person name="Sandor L."/>
            <person name="Barry K."/>
            <person name="Martinez A.T."/>
            <person name="Xiao Y."/>
            <person name="Gibbons J.G."/>
            <person name="Terashima K."/>
            <person name="Grigoriev I.V."/>
            <person name="Hibbett D."/>
        </authorList>
    </citation>
    <scope>NUCLEOTIDE SEQUENCE [LARGE SCALE GENOMIC DNA]</scope>
    <source>
        <strain evidence="2 3">TFB7810</strain>
    </source>
</reference>
<comment type="caution">
    <text evidence="2">The sequence shown here is derived from an EMBL/GenBank/DDBJ whole genome shotgun (WGS) entry which is preliminary data.</text>
</comment>
<gene>
    <name evidence="2" type="ORF">DFH05DRAFT_1130602</name>
</gene>
<feature type="chain" id="PRO_5040735455" description="Secreted protein" evidence="1">
    <location>
        <begin position="21"/>
        <end position="93"/>
    </location>
</feature>
<feature type="signal peptide" evidence="1">
    <location>
        <begin position="1"/>
        <end position="20"/>
    </location>
</feature>
<keyword evidence="3" id="KW-1185">Reference proteome</keyword>
<evidence type="ECO:0000313" key="2">
    <source>
        <dbReference type="EMBL" id="KAJ3743898.1"/>
    </source>
</evidence>
<sequence>MLRIGLLHCFVIRFSNVGHGQLTTCYPPVVLEIRLRDRNTANHTITSLTDLRLEAGFLNAGSAVRNGIGISHLDYSRMSGDALLPPRFIILHH</sequence>
<protein>
    <recommendedName>
        <fullName evidence="4">Secreted protein</fullName>
    </recommendedName>
</protein>
<keyword evidence="1" id="KW-0732">Signal</keyword>
<organism evidence="2 3">
    <name type="scientific">Lentinula detonsa</name>
    <dbReference type="NCBI Taxonomy" id="2804962"/>
    <lineage>
        <taxon>Eukaryota</taxon>
        <taxon>Fungi</taxon>
        <taxon>Dikarya</taxon>
        <taxon>Basidiomycota</taxon>
        <taxon>Agaricomycotina</taxon>
        <taxon>Agaricomycetes</taxon>
        <taxon>Agaricomycetidae</taxon>
        <taxon>Agaricales</taxon>
        <taxon>Marasmiineae</taxon>
        <taxon>Omphalotaceae</taxon>
        <taxon>Lentinula</taxon>
    </lineage>
</organism>
<dbReference type="EMBL" id="JANVFU010000007">
    <property type="protein sequence ID" value="KAJ3743898.1"/>
    <property type="molecule type" value="Genomic_DNA"/>
</dbReference>